<dbReference type="EMBL" id="BSYO01000025">
    <property type="protein sequence ID" value="GMH22851.1"/>
    <property type="molecule type" value="Genomic_DNA"/>
</dbReference>
<reference evidence="2" key="1">
    <citation type="submission" date="2023-05" db="EMBL/GenBank/DDBJ databases">
        <title>Nepenthes gracilis genome sequencing.</title>
        <authorList>
            <person name="Fukushima K."/>
        </authorList>
    </citation>
    <scope>NUCLEOTIDE SEQUENCE</scope>
    <source>
        <strain evidence="2">SING2019-196</strain>
    </source>
</reference>
<dbReference type="Proteomes" id="UP001279734">
    <property type="component" value="Unassembled WGS sequence"/>
</dbReference>
<keyword evidence="3" id="KW-1185">Reference proteome</keyword>
<dbReference type="AlphaFoldDB" id="A0AAD3T6F1"/>
<feature type="region of interest" description="Disordered" evidence="1">
    <location>
        <begin position="61"/>
        <end position="84"/>
    </location>
</feature>
<feature type="compositionally biased region" description="Low complexity" evidence="1">
    <location>
        <begin position="75"/>
        <end position="84"/>
    </location>
</feature>
<protein>
    <submittedName>
        <fullName evidence="2">Uncharacterized protein</fullName>
    </submittedName>
</protein>
<accession>A0AAD3T6F1</accession>
<sequence>MLPGVPIINDGLLQSDTPTLALISEEHLVVEVGFSCNRGVGTETPSPLPVIGMSPFSEGGGPPSFLNKSKRCNKKCSSSSFSHV</sequence>
<organism evidence="2 3">
    <name type="scientific">Nepenthes gracilis</name>
    <name type="common">Slender pitcher plant</name>
    <dbReference type="NCBI Taxonomy" id="150966"/>
    <lineage>
        <taxon>Eukaryota</taxon>
        <taxon>Viridiplantae</taxon>
        <taxon>Streptophyta</taxon>
        <taxon>Embryophyta</taxon>
        <taxon>Tracheophyta</taxon>
        <taxon>Spermatophyta</taxon>
        <taxon>Magnoliopsida</taxon>
        <taxon>eudicotyledons</taxon>
        <taxon>Gunneridae</taxon>
        <taxon>Pentapetalae</taxon>
        <taxon>Caryophyllales</taxon>
        <taxon>Nepenthaceae</taxon>
        <taxon>Nepenthes</taxon>
    </lineage>
</organism>
<evidence type="ECO:0000313" key="3">
    <source>
        <dbReference type="Proteomes" id="UP001279734"/>
    </source>
</evidence>
<evidence type="ECO:0000313" key="2">
    <source>
        <dbReference type="EMBL" id="GMH22851.1"/>
    </source>
</evidence>
<name>A0AAD3T6F1_NEPGR</name>
<comment type="caution">
    <text evidence="2">The sequence shown here is derived from an EMBL/GenBank/DDBJ whole genome shotgun (WGS) entry which is preliminary data.</text>
</comment>
<gene>
    <name evidence="2" type="ORF">Nepgr_024694</name>
</gene>
<evidence type="ECO:0000256" key="1">
    <source>
        <dbReference type="SAM" id="MobiDB-lite"/>
    </source>
</evidence>
<proteinExistence type="predicted"/>